<keyword evidence="7" id="KW-0175">Coiled coil</keyword>
<evidence type="ECO:0000256" key="6">
    <source>
        <dbReference type="ARBA" id="ARBA00022840"/>
    </source>
</evidence>
<dbReference type="PANTHER" id="PTHR19306:SF6">
    <property type="entry name" value="STRUCTURAL MAINTENANCE OF CHROMOSOMES PROTEIN 6"/>
    <property type="match status" value="1"/>
</dbReference>
<keyword evidence="6" id="KW-0067">ATP-binding</keyword>
<keyword evidence="9" id="KW-0234">DNA repair</keyword>
<keyword evidence="5" id="KW-0227">DNA damage</keyword>
<dbReference type="GO" id="GO:0030915">
    <property type="term" value="C:Smc5-Smc6 complex"/>
    <property type="evidence" value="ECO:0007669"/>
    <property type="project" value="TreeGrafter"/>
</dbReference>
<evidence type="ECO:0000256" key="3">
    <source>
        <dbReference type="ARBA" id="ARBA00022454"/>
    </source>
</evidence>
<organism evidence="12 13">
    <name type="scientific">Cyprinus carpio</name>
    <name type="common">Common carp</name>
    <dbReference type="NCBI Taxonomy" id="7962"/>
    <lineage>
        <taxon>Eukaryota</taxon>
        <taxon>Metazoa</taxon>
        <taxon>Chordata</taxon>
        <taxon>Craniata</taxon>
        <taxon>Vertebrata</taxon>
        <taxon>Euteleostomi</taxon>
        <taxon>Actinopterygii</taxon>
        <taxon>Neopterygii</taxon>
        <taxon>Teleostei</taxon>
        <taxon>Ostariophysi</taxon>
        <taxon>Cypriniformes</taxon>
        <taxon>Cyprinidae</taxon>
        <taxon>Cyprininae</taxon>
        <taxon>Cyprinus</taxon>
    </lineage>
</organism>
<dbReference type="Ensembl" id="ENSCCRT00015025842.1">
    <property type="protein sequence ID" value="ENSCCRP00015024937.1"/>
    <property type="gene ID" value="ENSCCRG00015010586.1"/>
</dbReference>
<dbReference type="GO" id="GO:0035861">
    <property type="term" value="C:site of double-strand break"/>
    <property type="evidence" value="ECO:0007669"/>
    <property type="project" value="TreeGrafter"/>
</dbReference>
<evidence type="ECO:0000256" key="1">
    <source>
        <dbReference type="ARBA" id="ARBA00004123"/>
    </source>
</evidence>
<keyword evidence="13" id="KW-1185">Reference proteome</keyword>
<reference evidence="12" key="1">
    <citation type="submission" date="2025-05" db="UniProtKB">
        <authorList>
            <consortium name="Ensembl"/>
        </authorList>
    </citation>
    <scope>IDENTIFICATION</scope>
</reference>
<sequence>MSKRKSSNSGQTPDKRSQLSQPEASEEDEMGYFSSGEGLSTSQSEVGIIESISLRNFMCHSMLGPFAFGPNVNFVVGNNGSKSFSIFNF</sequence>
<evidence type="ECO:0000256" key="5">
    <source>
        <dbReference type="ARBA" id="ARBA00022763"/>
    </source>
</evidence>
<evidence type="ECO:0000256" key="10">
    <source>
        <dbReference type="ARBA" id="ARBA00023242"/>
    </source>
</evidence>
<dbReference type="Ensembl" id="ENSCCRT00010118013.1">
    <property type="protein sequence ID" value="ENSCCRP00010106166.1"/>
    <property type="gene ID" value="ENSCCRG00010046808.1"/>
</dbReference>
<evidence type="ECO:0000256" key="9">
    <source>
        <dbReference type="ARBA" id="ARBA00023204"/>
    </source>
</evidence>
<keyword evidence="8" id="KW-0233">DNA recombination</keyword>
<evidence type="ECO:0000256" key="7">
    <source>
        <dbReference type="ARBA" id="ARBA00023054"/>
    </source>
</evidence>
<evidence type="ECO:0000256" key="4">
    <source>
        <dbReference type="ARBA" id="ARBA00022741"/>
    </source>
</evidence>
<evidence type="ECO:0000256" key="8">
    <source>
        <dbReference type="ARBA" id="ARBA00023172"/>
    </source>
</evidence>
<protein>
    <submittedName>
        <fullName evidence="12">Uncharacterized protein</fullName>
    </submittedName>
</protein>
<accession>A0A8C1PE38</accession>
<comment type="subcellular location">
    <subcellularLocation>
        <location evidence="2">Chromosome</location>
    </subcellularLocation>
    <subcellularLocation>
        <location evidence="1">Nucleus</location>
    </subcellularLocation>
</comment>
<evidence type="ECO:0000313" key="12">
    <source>
        <dbReference type="Ensembl" id="ENSCCRP00010106166.1"/>
    </source>
</evidence>
<name>A0A8C1PE38_CYPCA</name>
<keyword evidence="3" id="KW-0158">Chromosome</keyword>
<feature type="region of interest" description="Disordered" evidence="11">
    <location>
        <begin position="1"/>
        <end position="44"/>
    </location>
</feature>
<dbReference type="Proteomes" id="UP000694700">
    <property type="component" value="Unplaced"/>
</dbReference>
<dbReference type="PANTHER" id="PTHR19306">
    <property type="entry name" value="STRUCTURAL MAINTENANCE OF CHROMOSOMES 5,6 SMC5, SMC6"/>
    <property type="match status" value="1"/>
</dbReference>
<evidence type="ECO:0000256" key="11">
    <source>
        <dbReference type="SAM" id="MobiDB-lite"/>
    </source>
</evidence>
<evidence type="ECO:0000256" key="2">
    <source>
        <dbReference type="ARBA" id="ARBA00004286"/>
    </source>
</evidence>
<dbReference type="GO" id="GO:0003697">
    <property type="term" value="F:single-stranded DNA binding"/>
    <property type="evidence" value="ECO:0007669"/>
    <property type="project" value="TreeGrafter"/>
</dbReference>
<dbReference type="Proteomes" id="UP000694427">
    <property type="component" value="Unplaced"/>
</dbReference>
<keyword evidence="10" id="KW-0539">Nucleus</keyword>
<feature type="compositionally biased region" description="Polar residues" evidence="11">
    <location>
        <begin position="7"/>
        <end position="23"/>
    </location>
</feature>
<dbReference type="GO" id="GO:0005634">
    <property type="term" value="C:nucleus"/>
    <property type="evidence" value="ECO:0007669"/>
    <property type="project" value="UniProtKB-SubCell"/>
</dbReference>
<keyword evidence="4" id="KW-0547">Nucleotide-binding</keyword>
<dbReference type="AlphaFoldDB" id="A0A8C1PE38"/>
<dbReference type="GO" id="GO:0000724">
    <property type="term" value="P:double-strand break repair via homologous recombination"/>
    <property type="evidence" value="ECO:0007669"/>
    <property type="project" value="TreeGrafter"/>
</dbReference>
<dbReference type="GO" id="GO:0005524">
    <property type="term" value="F:ATP binding"/>
    <property type="evidence" value="ECO:0007669"/>
    <property type="project" value="UniProtKB-KW"/>
</dbReference>
<proteinExistence type="predicted"/>
<dbReference type="GO" id="GO:0003684">
    <property type="term" value="F:damaged DNA binding"/>
    <property type="evidence" value="ECO:0007669"/>
    <property type="project" value="TreeGrafter"/>
</dbReference>
<evidence type="ECO:0000313" key="13">
    <source>
        <dbReference type="Proteomes" id="UP000694427"/>
    </source>
</evidence>